<dbReference type="PANTHER" id="PTHR34475:SF1">
    <property type="entry name" value="CYTOSKELETON PROTEIN RODZ"/>
    <property type="match status" value="1"/>
</dbReference>
<sequence length="318" mass="32084">MSEGGQYADSAQESGFSEPTAEELTGGQMLARLRQAAGVHVAALASTLKVPVARLEALEADRYDEFPDLVFMRALASSACRVLKADPAPVLALLPGGQPAPLRVGKGLNASFKESAPRGHFAAPSAPGRSRMWSAAVVLLLLAAVAVFFWPAGQDGSRLLSSLLPSIGGDTAPPRDGGSGPKAAPEPAAAAAPAAPGGPPASEAAAPSDEAPPAEVASGAAPAGPAQPPEAPAQDAAAAPEGVLVLRARAPSWVRVRAASGAVVLEKILAEGESAVVPGTPPWSVVIGKADATEVMVRGQPLDLKPLARENVARFEVK</sequence>
<dbReference type="Proteomes" id="UP000246483">
    <property type="component" value="Unassembled WGS sequence"/>
</dbReference>
<evidence type="ECO:0000256" key="2">
    <source>
        <dbReference type="SAM" id="Phobius"/>
    </source>
</evidence>
<protein>
    <submittedName>
        <fullName evidence="4">Cytoskeleton protein RodZ</fullName>
    </submittedName>
</protein>
<dbReference type="EMBL" id="QGUB01000005">
    <property type="protein sequence ID" value="PWW45814.1"/>
    <property type="molecule type" value="Genomic_DNA"/>
</dbReference>
<dbReference type="RefSeq" id="WP_110012281.1">
    <property type="nucleotide sequence ID" value="NZ_QGUB01000005.1"/>
</dbReference>
<dbReference type="GO" id="GO:0003677">
    <property type="term" value="F:DNA binding"/>
    <property type="evidence" value="ECO:0007669"/>
    <property type="project" value="InterPro"/>
</dbReference>
<organism evidence="4 5">
    <name type="scientific">Melaminivora alkalimesophila</name>
    <dbReference type="NCBI Taxonomy" id="1165852"/>
    <lineage>
        <taxon>Bacteria</taxon>
        <taxon>Pseudomonadati</taxon>
        <taxon>Pseudomonadota</taxon>
        <taxon>Betaproteobacteria</taxon>
        <taxon>Burkholderiales</taxon>
        <taxon>Comamonadaceae</taxon>
        <taxon>Melaminivora</taxon>
    </lineage>
</organism>
<dbReference type="InterPro" id="IPR010982">
    <property type="entry name" value="Lambda_DNA-bd_dom_sf"/>
</dbReference>
<name>A0A317RC09_9BURK</name>
<keyword evidence="2" id="KW-0812">Transmembrane</keyword>
<feature type="transmembrane region" description="Helical" evidence="2">
    <location>
        <begin position="132"/>
        <end position="152"/>
    </location>
</feature>
<dbReference type="Pfam" id="PF13413">
    <property type="entry name" value="HTH_25"/>
    <property type="match status" value="1"/>
</dbReference>
<feature type="region of interest" description="Disordered" evidence="1">
    <location>
        <begin position="1"/>
        <end position="23"/>
    </location>
</feature>
<keyword evidence="2" id="KW-1133">Transmembrane helix</keyword>
<accession>A0A317RC09</accession>
<feature type="region of interest" description="Disordered" evidence="1">
    <location>
        <begin position="170"/>
        <end position="237"/>
    </location>
</feature>
<dbReference type="Pfam" id="PF13464">
    <property type="entry name" value="RodZ_C"/>
    <property type="match status" value="1"/>
</dbReference>
<reference evidence="4 5" key="1">
    <citation type="submission" date="2018-05" db="EMBL/GenBank/DDBJ databases">
        <title>Genomic Encyclopedia of Type Strains, Phase IV (KMG-IV): sequencing the most valuable type-strain genomes for metagenomic binning, comparative biology and taxonomic classification.</title>
        <authorList>
            <person name="Goeker M."/>
        </authorList>
    </citation>
    <scope>NUCLEOTIDE SEQUENCE [LARGE SCALE GENOMIC DNA]</scope>
    <source>
        <strain evidence="4 5">DSM 26006</strain>
    </source>
</reference>
<evidence type="ECO:0000259" key="3">
    <source>
        <dbReference type="Pfam" id="PF13464"/>
    </source>
</evidence>
<keyword evidence="5" id="KW-1185">Reference proteome</keyword>
<evidence type="ECO:0000256" key="1">
    <source>
        <dbReference type="SAM" id="MobiDB-lite"/>
    </source>
</evidence>
<gene>
    <name evidence="4" type="ORF">DFR36_10514</name>
</gene>
<evidence type="ECO:0000313" key="4">
    <source>
        <dbReference type="EMBL" id="PWW45814.1"/>
    </source>
</evidence>
<dbReference type="AlphaFoldDB" id="A0A317RC09"/>
<dbReference type="InterPro" id="IPR050400">
    <property type="entry name" value="Bact_Cytoskel_RodZ"/>
</dbReference>
<feature type="domain" description="Cytoskeleton protein RodZ-like C-terminal" evidence="3">
    <location>
        <begin position="245"/>
        <end position="316"/>
    </location>
</feature>
<dbReference type="PANTHER" id="PTHR34475">
    <property type="match status" value="1"/>
</dbReference>
<feature type="compositionally biased region" description="Low complexity" evidence="1">
    <location>
        <begin position="181"/>
        <end position="224"/>
    </location>
</feature>
<keyword evidence="2" id="KW-0472">Membrane</keyword>
<dbReference type="InterPro" id="IPR025194">
    <property type="entry name" value="RodZ-like_C"/>
</dbReference>
<dbReference type="OrthoDB" id="5293433at2"/>
<dbReference type="Gene3D" id="1.10.260.40">
    <property type="entry name" value="lambda repressor-like DNA-binding domains"/>
    <property type="match status" value="1"/>
</dbReference>
<evidence type="ECO:0000313" key="5">
    <source>
        <dbReference type="Proteomes" id="UP000246483"/>
    </source>
</evidence>
<comment type="caution">
    <text evidence="4">The sequence shown here is derived from an EMBL/GenBank/DDBJ whole genome shotgun (WGS) entry which is preliminary data.</text>
</comment>
<proteinExistence type="predicted"/>